<dbReference type="Proteomes" id="UP001149090">
    <property type="component" value="Unassembled WGS sequence"/>
</dbReference>
<dbReference type="PROSITE" id="PS51678">
    <property type="entry name" value="SAM_MT_PRMT"/>
    <property type="match status" value="1"/>
</dbReference>
<accession>A0A9Q0LSB7</accession>
<feature type="domain" description="Protein arginine N-methyltransferase" evidence="7">
    <location>
        <begin position="166"/>
        <end position="324"/>
    </location>
</feature>
<proteinExistence type="predicted"/>
<dbReference type="EMBL" id="JAPDFW010000055">
    <property type="protein sequence ID" value="KAJ5078122.1"/>
    <property type="molecule type" value="Genomic_DNA"/>
</dbReference>
<dbReference type="AlphaFoldDB" id="A0A9Q0LSB7"/>
<dbReference type="GO" id="GO:0005634">
    <property type="term" value="C:nucleus"/>
    <property type="evidence" value="ECO:0007669"/>
    <property type="project" value="TreeGrafter"/>
</dbReference>
<comment type="catalytic activity">
    <reaction evidence="5">
        <text>L-arginyl-[protein] + S-adenosyl-L-methionine = N(omega)-methyl-L-arginyl-[protein] + S-adenosyl-L-homocysteine + H(+)</text>
        <dbReference type="Rhea" id="RHEA:48100"/>
        <dbReference type="Rhea" id="RHEA-COMP:10532"/>
        <dbReference type="Rhea" id="RHEA-COMP:11990"/>
        <dbReference type="ChEBI" id="CHEBI:15378"/>
        <dbReference type="ChEBI" id="CHEBI:29965"/>
        <dbReference type="ChEBI" id="CHEBI:57856"/>
        <dbReference type="ChEBI" id="CHEBI:59789"/>
        <dbReference type="ChEBI" id="CHEBI:65280"/>
    </reaction>
    <physiologicalReaction direction="left-to-right" evidence="5">
        <dbReference type="Rhea" id="RHEA:48101"/>
    </physiologicalReaction>
</comment>
<dbReference type="FunFam" id="3.40.50.150:FF:000003">
    <property type="entry name" value="Blast:Protein arginine N-methyltransferase 1"/>
    <property type="match status" value="1"/>
</dbReference>
<dbReference type="InterPro" id="IPR055135">
    <property type="entry name" value="PRMT_dom"/>
</dbReference>
<dbReference type="InterPro" id="IPR029063">
    <property type="entry name" value="SAM-dependent_MTases_sf"/>
</dbReference>
<evidence type="ECO:0000256" key="5">
    <source>
        <dbReference type="ARBA" id="ARBA00049303"/>
    </source>
</evidence>
<dbReference type="Pfam" id="PF06325">
    <property type="entry name" value="PrmA"/>
    <property type="match status" value="1"/>
</dbReference>
<keyword evidence="3 6" id="KW-0808">Transferase</keyword>
<keyword evidence="9" id="KW-1185">Reference proteome</keyword>
<evidence type="ECO:0000256" key="2">
    <source>
        <dbReference type="ARBA" id="ARBA00022603"/>
    </source>
</evidence>
<name>A0A9Q0LSB7_ANAIG</name>
<evidence type="ECO:0000256" key="4">
    <source>
        <dbReference type="ARBA" id="ARBA00022691"/>
    </source>
</evidence>
<comment type="caution">
    <text evidence="8">The sequence shown here is derived from an EMBL/GenBank/DDBJ whole genome shotgun (WGS) entry which is preliminary data.</text>
</comment>
<dbReference type="InterPro" id="IPR025799">
    <property type="entry name" value="Arg_MeTrfase"/>
</dbReference>
<dbReference type="CDD" id="cd02440">
    <property type="entry name" value="AdoMet_MTases"/>
    <property type="match status" value="1"/>
</dbReference>
<evidence type="ECO:0000259" key="7">
    <source>
        <dbReference type="Pfam" id="PF22528"/>
    </source>
</evidence>
<dbReference type="GO" id="GO:0035242">
    <property type="term" value="F:protein-arginine omega-N asymmetric methyltransferase activity"/>
    <property type="evidence" value="ECO:0007669"/>
    <property type="project" value="UniProtKB-EC"/>
</dbReference>
<dbReference type="GO" id="GO:0032259">
    <property type="term" value="P:methylation"/>
    <property type="evidence" value="ECO:0007669"/>
    <property type="project" value="UniProtKB-KW"/>
</dbReference>
<evidence type="ECO:0000256" key="3">
    <source>
        <dbReference type="ARBA" id="ARBA00022679"/>
    </source>
</evidence>
<evidence type="ECO:0000313" key="9">
    <source>
        <dbReference type="Proteomes" id="UP001149090"/>
    </source>
</evidence>
<evidence type="ECO:0000256" key="6">
    <source>
        <dbReference type="PROSITE-ProRule" id="PRU01015"/>
    </source>
</evidence>
<gene>
    <name evidence="8" type="ORF">M0811_05380</name>
</gene>
<sequence length="338" mass="39201">MEIEINQEDNKKSNKDYYFDSYDHIAIHEEMLQDQVRTGSYYKAIVKNKHLFKDKVVMDVGCGTGILSLFAASAGAKLVIGIDNSDIIFQAEKIIKANNFSHIIKLIKNKIEDIQELPDKIEKVDIIVSEWMGYCLFFENMLESVIFARDKWLAKDGLMFPDKFGFFLAGIENPNFKPDKIDFWKDVYGFDMTCFQDLVYLEPSVEAVDPETIVTNTILLKEIDTQVLKKEDISLKSSFILTTQKNCNLNGLVAFFTTTFSKCHKKVHFSTGPLTQQTHWRQSVFYLEEEINLKRGKTFRGVFSLFPNAKNSRDLDISIEYKTEPQKIFSKVQNYRFR</sequence>
<dbReference type="EC" id="2.1.1.319" evidence="1"/>
<dbReference type="OMA" id="CTHTKVK"/>
<protein>
    <recommendedName>
        <fullName evidence="1">type I protein arginine methyltransferase</fullName>
        <ecNumber evidence="1">2.1.1.319</ecNumber>
    </recommendedName>
</protein>
<dbReference type="PANTHER" id="PTHR11006">
    <property type="entry name" value="PROTEIN ARGININE N-METHYLTRANSFERASE"/>
    <property type="match status" value="1"/>
</dbReference>
<dbReference type="FunFam" id="2.70.160.11:FF:000001">
    <property type="entry name" value="Blast:Protein arginine N-methyltransferase 1"/>
    <property type="match status" value="1"/>
</dbReference>
<evidence type="ECO:0000256" key="1">
    <source>
        <dbReference type="ARBA" id="ARBA00011925"/>
    </source>
</evidence>
<dbReference type="SUPFAM" id="SSF53335">
    <property type="entry name" value="S-adenosyl-L-methionine-dependent methyltransferases"/>
    <property type="match status" value="1"/>
</dbReference>
<keyword evidence="2 6" id="KW-0489">Methyltransferase</keyword>
<dbReference type="GO" id="GO:0042054">
    <property type="term" value="F:histone methyltransferase activity"/>
    <property type="evidence" value="ECO:0007669"/>
    <property type="project" value="TreeGrafter"/>
</dbReference>
<reference evidence="8" key="1">
    <citation type="submission" date="2022-10" db="EMBL/GenBank/DDBJ databases">
        <title>Novel sulphate-reducing endosymbionts in the free-living metamonad Anaeramoeba.</title>
        <authorList>
            <person name="Jerlstrom-Hultqvist J."/>
            <person name="Cepicka I."/>
            <person name="Gallot-Lavallee L."/>
            <person name="Salas-Leiva D."/>
            <person name="Curtis B.A."/>
            <person name="Zahonova K."/>
            <person name="Pipaliya S."/>
            <person name="Dacks J."/>
            <person name="Roger A.J."/>
        </authorList>
    </citation>
    <scope>NUCLEOTIDE SEQUENCE</scope>
    <source>
        <strain evidence="8">BMAN</strain>
    </source>
</reference>
<evidence type="ECO:0000313" key="8">
    <source>
        <dbReference type="EMBL" id="KAJ5078122.1"/>
    </source>
</evidence>
<dbReference type="PANTHER" id="PTHR11006:SF53">
    <property type="entry name" value="PROTEIN ARGININE N-METHYLTRANSFERASE 3"/>
    <property type="match status" value="1"/>
</dbReference>
<dbReference type="Gene3D" id="2.70.160.11">
    <property type="entry name" value="Hnrnp arginine n-methyltransferase1"/>
    <property type="match status" value="1"/>
</dbReference>
<keyword evidence="4 6" id="KW-0949">S-adenosyl-L-methionine</keyword>
<dbReference type="Gene3D" id="3.40.50.150">
    <property type="entry name" value="Vaccinia Virus protein VP39"/>
    <property type="match status" value="1"/>
</dbReference>
<organism evidence="8 9">
    <name type="scientific">Anaeramoeba ignava</name>
    <name type="common">Anaerobic marine amoeba</name>
    <dbReference type="NCBI Taxonomy" id="1746090"/>
    <lineage>
        <taxon>Eukaryota</taxon>
        <taxon>Metamonada</taxon>
        <taxon>Anaeramoebidae</taxon>
        <taxon>Anaeramoeba</taxon>
    </lineage>
</organism>
<dbReference type="OrthoDB" id="7848332at2759"/>
<dbReference type="Pfam" id="PF22528">
    <property type="entry name" value="PRMT_C"/>
    <property type="match status" value="1"/>
</dbReference>